<name>A0ABQ1SIM3_9SPHI</name>
<evidence type="ECO:0000256" key="1">
    <source>
        <dbReference type="SAM" id="Coils"/>
    </source>
</evidence>
<dbReference type="Proteomes" id="UP000622648">
    <property type="component" value="Unassembled WGS sequence"/>
</dbReference>
<dbReference type="EMBL" id="BMJO01000001">
    <property type="protein sequence ID" value="GGE38620.1"/>
    <property type="molecule type" value="Genomic_DNA"/>
</dbReference>
<gene>
    <name evidence="2" type="ORF">GCM10011413_00200</name>
</gene>
<sequence length="1119" mass="125077">MFDNMLSTFKLNTLLENPSLVIAEITSDIPSSSDATAENNWILLEKSSGKITRLTQQLKTSESQYNFYEGQLSLNATTGNFLFRHGLKWEVLDLNIEKSLSADLIVIIQHFVDLFTDHEHLSLAACPALDFGYEIIKNDNQANLKSFNLSIKFVFNPAGHFSFDPNASEVKNNKEVAIRDAELVMTSYEAILAQILASDIEISVSNTLNPGQLIPLNANLANENNGFSDFLTLVINWIKNFIAQPDEQNLFAADHESPLAASPIHYVWNSAQELSNPQKLFPLEVHLVTQRKLSNLQSQHQVVDPAKPAINTGVEENLTIVKPYSLINLYGMEEPDQQISVLKQFTQGVENILNPMDVKLAISVPGEGSSLIDGNFSELWVMRMKDLLDHCHTPSDSIKDLEHQYYSIAPFSTTLLNSSAAEIYTFEHYLGQTDISTTYQLTDIDLETLTERFLHDVQLMRSKPVLEALALIDGQSNKIPSKHIGYLQQQVTENLADRIVSQLRPLMIIPDPKTTKIAGTEKFKKALLTDLHCAYTSAFLLPVNINPLCYDQSAESYLPLAFTSFPSQLSAADDNSDNGLQDAITIPGVTSAHHPHQNDAYLAYGNADLRRHSSIRMKADLDIKQIMITNAAPDPDQSTIPESIGWLSIILPGDALSSLSLEETVPNPVKKYPDQVSLISQTFFDEPLQENIKTPDIAALLSTGFAFKYRLNEFQLQDCYQFEITFNSMNDQSAALKVHSSIEPSLENFLHKIFQFNMVSPQFMAYFEQELPKIQQDITTTELPTLQKLLKAFWKLAGEVVSLWPSVTDVTTPAPPLSPSVSQRMISFQVREWASIQPNGEALFESVISDWKSGISDYNFFLLPELEGWTAEPQLSIDGKGITPIPMGMEGSKQIAIRYFSTSGNEKKYLSFEEGAEIVSRRIALYQLHLPGIQNINTSISILRNTGLNNHLTTDKHFVYQAQPISFAHEAVPNKIIQENINWPDLVPPQNLEAHINNIFKLLSTQQNPGNLPLFIQIEIQLKTKLLANDFSPEISIPILLIPEEKFVDGAINEALSTKISEGILTWFSATNPSVDLSTLSFSIQIFSDTLQNLTPLIVLENIRLNIANIPDIMAAVKN</sequence>
<feature type="coiled-coil region" evidence="1">
    <location>
        <begin position="44"/>
        <end position="71"/>
    </location>
</feature>
<keyword evidence="3" id="KW-1185">Reference proteome</keyword>
<protein>
    <recommendedName>
        <fullName evidence="4">Baseplate J-like protein</fullName>
    </recommendedName>
</protein>
<comment type="caution">
    <text evidence="2">The sequence shown here is derived from an EMBL/GenBank/DDBJ whole genome shotgun (WGS) entry which is preliminary data.</text>
</comment>
<evidence type="ECO:0008006" key="4">
    <source>
        <dbReference type="Google" id="ProtNLM"/>
    </source>
</evidence>
<evidence type="ECO:0000313" key="2">
    <source>
        <dbReference type="EMBL" id="GGE38620.1"/>
    </source>
</evidence>
<reference evidence="3" key="1">
    <citation type="journal article" date="2019" name="Int. J. Syst. Evol. Microbiol.">
        <title>The Global Catalogue of Microorganisms (GCM) 10K type strain sequencing project: providing services to taxonomists for standard genome sequencing and annotation.</title>
        <authorList>
            <consortium name="The Broad Institute Genomics Platform"/>
            <consortium name="The Broad Institute Genome Sequencing Center for Infectious Disease"/>
            <person name="Wu L."/>
            <person name="Ma J."/>
        </authorList>
    </citation>
    <scope>NUCLEOTIDE SEQUENCE [LARGE SCALE GENOMIC DNA]</scope>
    <source>
        <strain evidence="3">CGMCC 1.15644</strain>
    </source>
</reference>
<proteinExistence type="predicted"/>
<evidence type="ECO:0000313" key="3">
    <source>
        <dbReference type="Proteomes" id="UP000622648"/>
    </source>
</evidence>
<organism evidence="2 3">
    <name type="scientific">Pedobacter psychrotolerans</name>
    <dbReference type="NCBI Taxonomy" id="1843235"/>
    <lineage>
        <taxon>Bacteria</taxon>
        <taxon>Pseudomonadati</taxon>
        <taxon>Bacteroidota</taxon>
        <taxon>Sphingobacteriia</taxon>
        <taxon>Sphingobacteriales</taxon>
        <taxon>Sphingobacteriaceae</taxon>
        <taxon>Pedobacter</taxon>
    </lineage>
</organism>
<keyword evidence="1" id="KW-0175">Coiled coil</keyword>
<accession>A0ABQ1SIM3</accession>